<evidence type="ECO:0000256" key="2">
    <source>
        <dbReference type="ARBA" id="ARBA00022490"/>
    </source>
</evidence>
<keyword evidence="11" id="KW-1185">Reference proteome</keyword>
<keyword evidence="4 10" id="KW-0489">Methyltransferase</keyword>
<dbReference type="GO" id="GO:0032259">
    <property type="term" value="P:methylation"/>
    <property type="evidence" value="ECO:0007669"/>
    <property type="project" value="UniProtKB-KW"/>
</dbReference>
<dbReference type="PANTHER" id="PTHR42873">
    <property type="entry name" value="RIBOSOMAL RNA LARGE SUBUNIT METHYLTRANSFERASE"/>
    <property type="match status" value="1"/>
</dbReference>
<evidence type="ECO:0000256" key="3">
    <source>
        <dbReference type="ARBA" id="ARBA00022552"/>
    </source>
</evidence>
<evidence type="ECO:0000313" key="10">
    <source>
        <dbReference type="EMBL" id="QNB46366.1"/>
    </source>
</evidence>
<proteinExistence type="inferred from homology"/>
<dbReference type="Proteomes" id="UP000515847">
    <property type="component" value="Chromosome"/>
</dbReference>
<keyword evidence="6" id="KW-0949">S-adenosyl-L-methionine</keyword>
<dbReference type="OrthoDB" id="9805492at2"/>
<dbReference type="InterPro" id="IPR019614">
    <property type="entry name" value="SAM-dep_methyl-trfase"/>
</dbReference>
<dbReference type="EMBL" id="CP045798">
    <property type="protein sequence ID" value="QNB46366.1"/>
    <property type="molecule type" value="Genomic_DNA"/>
</dbReference>
<dbReference type="GO" id="GO:0005737">
    <property type="term" value="C:cytoplasm"/>
    <property type="evidence" value="ECO:0007669"/>
    <property type="project" value="UniProtKB-SubCell"/>
</dbReference>
<dbReference type="InterPro" id="IPR002478">
    <property type="entry name" value="PUA"/>
</dbReference>
<evidence type="ECO:0000256" key="7">
    <source>
        <dbReference type="ARBA" id="ARBA00022884"/>
    </source>
</evidence>
<keyword evidence="2" id="KW-0963">Cytoplasm</keyword>
<name>A0A7G6E2R2_THEFR</name>
<evidence type="ECO:0000313" key="11">
    <source>
        <dbReference type="Proteomes" id="UP000515847"/>
    </source>
</evidence>
<evidence type="ECO:0000256" key="6">
    <source>
        <dbReference type="ARBA" id="ARBA00022691"/>
    </source>
</evidence>
<evidence type="ECO:0000256" key="4">
    <source>
        <dbReference type="ARBA" id="ARBA00022603"/>
    </source>
</evidence>
<keyword evidence="3" id="KW-0698">rRNA processing</keyword>
<accession>A0A7G6E2R2</accession>
<dbReference type="Gene3D" id="3.30.750.80">
    <property type="entry name" value="RNA methyltransferase domain (HRMD) like"/>
    <property type="match status" value="1"/>
</dbReference>
<evidence type="ECO:0000256" key="1">
    <source>
        <dbReference type="ARBA" id="ARBA00004496"/>
    </source>
</evidence>
<dbReference type="AlphaFoldDB" id="A0A7G6E2R2"/>
<dbReference type="Pfam" id="PF17785">
    <property type="entry name" value="PUA_3"/>
    <property type="match status" value="1"/>
</dbReference>
<dbReference type="PANTHER" id="PTHR42873:SF1">
    <property type="entry name" value="S-ADENOSYLMETHIONINE-DEPENDENT METHYLTRANSFERASE DOMAIN-CONTAINING PROTEIN"/>
    <property type="match status" value="1"/>
</dbReference>
<dbReference type="InterPro" id="IPR029063">
    <property type="entry name" value="SAM-dependent_MTases_sf"/>
</dbReference>
<dbReference type="InterPro" id="IPR015947">
    <property type="entry name" value="PUA-like_sf"/>
</dbReference>
<dbReference type="InterPro" id="IPR041532">
    <property type="entry name" value="RlmI-like_PUA"/>
</dbReference>
<evidence type="ECO:0000259" key="9">
    <source>
        <dbReference type="SMART" id="SM00359"/>
    </source>
</evidence>
<dbReference type="SMART" id="SM00359">
    <property type="entry name" value="PUA"/>
    <property type="match status" value="1"/>
</dbReference>
<dbReference type="Pfam" id="PF10672">
    <property type="entry name" value="Methyltrans_SAM"/>
    <property type="match status" value="1"/>
</dbReference>
<gene>
    <name evidence="10" type="ORF">BR63_08585</name>
</gene>
<comment type="similarity">
    <text evidence="8">Belongs to the methyltransferase superfamily. RlmI family.</text>
</comment>
<reference evidence="10 11" key="1">
    <citation type="journal article" date="2019" name="Front. Microbiol.">
        <title>Thermoanaerosceptrum fracticalcis gen. nov. sp. nov., a Novel Fumarate-Fermenting Microorganism From a Deep Fractured Carbonate Aquifer of the US Great Basin.</title>
        <authorList>
            <person name="Hamilton-Brehm S.D."/>
            <person name="Stewart L.E."/>
            <person name="Zavarin M."/>
            <person name="Caldwell M."/>
            <person name="Lawson P.A."/>
            <person name="Onstott T.C."/>
            <person name="Grzymski J."/>
            <person name="Neveux I."/>
            <person name="Lollar B.S."/>
            <person name="Russell C.E."/>
            <person name="Moser D.P."/>
        </authorList>
    </citation>
    <scope>NUCLEOTIDE SEQUENCE [LARGE SCALE GENOMIC DNA]</scope>
    <source>
        <strain evidence="10 11">DRI-13</strain>
    </source>
</reference>
<protein>
    <submittedName>
        <fullName evidence="10">Methyltransferase domain-containing protein</fullName>
    </submittedName>
</protein>
<dbReference type="Gene3D" id="3.40.50.150">
    <property type="entry name" value="Vaccinia Virus protein VP39"/>
    <property type="match status" value="1"/>
</dbReference>
<comment type="subcellular location">
    <subcellularLocation>
        <location evidence="1">Cytoplasm</location>
    </subcellularLocation>
</comment>
<evidence type="ECO:0000256" key="8">
    <source>
        <dbReference type="ARBA" id="ARBA00038091"/>
    </source>
</evidence>
<dbReference type="PROSITE" id="PS50890">
    <property type="entry name" value="PUA"/>
    <property type="match status" value="1"/>
</dbReference>
<dbReference type="CDD" id="cd11572">
    <property type="entry name" value="RlmI_M_like"/>
    <property type="match status" value="1"/>
</dbReference>
<evidence type="ECO:0000256" key="5">
    <source>
        <dbReference type="ARBA" id="ARBA00022679"/>
    </source>
</evidence>
<dbReference type="SUPFAM" id="SSF53335">
    <property type="entry name" value="S-adenosyl-L-methionine-dependent methyltransferases"/>
    <property type="match status" value="1"/>
</dbReference>
<organism evidence="10 11">
    <name type="scientific">Thermanaerosceptrum fracticalcis</name>
    <dbReference type="NCBI Taxonomy" id="1712410"/>
    <lineage>
        <taxon>Bacteria</taxon>
        <taxon>Bacillati</taxon>
        <taxon>Bacillota</taxon>
        <taxon>Clostridia</taxon>
        <taxon>Eubacteriales</taxon>
        <taxon>Peptococcaceae</taxon>
        <taxon>Thermanaerosceptrum</taxon>
    </lineage>
</organism>
<dbReference type="GO" id="GO:0003723">
    <property type="term" value="F:RNA binding"/>
    <property type="evidence" value="ECO:0007669"/>
    <property type="project" value="UniProtKB-KW"/>
</dbReference>
<dbReference type="InterPro" id="IPR036974">
    <property type="entry name" value="PUA_sf"/>
</dbReference>
<sequence>MAVVHVIEGRQKRIEMGHPWVYKTEIAKIEGEVTGGEIVDVLDFRQRFLGRGFINPRSMLTVRILTQDREEAITEKTIRERIRKAWFFRQRVFQAPEPNACRVIFGEADFLPGLIVDKFGDHLVLQTLALGIAQWQDVIVDELASLIKPVGIYARNDQQVRSIEGLEEYKGCLFGRCQPLVTIEENGLKVYVDIENGQKTGYFLDQKENRRAIKPYVQNARVLDCFCHTGSFALHAAYYGAREVQGLDISPEAIAMAQKNAALNNFTNITFKEANVFDELRTLTEAKEKYDVVILDPPAFTKSKAAVKGAIRGYKEINLRAMKLLPPGGILITNSCSYYMSEDLYLETIADAARDAKRRVRIIELRRQAKDHPMLMGYPESYYLKCFILEVV</sequence>
<feature type="domain" description="PUA" evidence="9">
    <location>
        <begin position="2"/>
        <end position="87"/>
    </location>
</feature>
<dbReference type="GO" id="GO:0006364">
    <property type="term" value="P:rRNA processing"/>
    <property type="evidence" value="ECO:0007669"/>
    <property type="project" value="UniProtKB-KW"/>
</dbReference>
<dbReference type="GO" id="GO:0008168">
    <property type="term" value="F:methyltransferase activity"/>
    <property type="evidence" value="ECO:0007669"/>
    <property type="project" value="UniProtKB-KW"/>
</dbReference>
<dbReference type="CDD" id="cd02440">
    <property type="entry name" value="AdoMet_MTases"/>
    <property type="match status" value="1"/>
</dbReference>
<keyword evidence="7" id="KW-0694">RNA-binding</keyword>
<dbReference type="SUPFAM" id="SSF88697">
    <property type="entry name" value="PUA domain-like"/>
    <property type="match status" value="1"/>
</dbReference>
<dbReference type="CDD" id="cd21153">
    <property type="entry name" value="PUA_RlmI"/>
    <property type="match status" value="1"/>
</dbReference>
<keyword evidence="5 10" id="KW-0808">Transferase</keyword>
<dbReference type="KEGG" id="tfr:BR63_08585"/>
<dbReference type="Gene3D" id="2.30.130.10">
    <property type="entry name" value="PUA domain"/>
    <property type="match status" value="1"/>
</dbReference>